<dbReference type="InterPro" id="IPR001763">
    <property type="entry name" value="Rhodanese-like_dom"/>
</dbReference>
<keyword evidence="3" id="KW-0808">Transferase</keyword>
<dbReference type="PROSITE" id="PS50206">
    <property type="entry name" value="RHODANESE_3"/>
    <property type="match status" value="1"/>
</dbReference>
<name>A0A3S3U8U1_9BACT</name>
<dbReference type="SUPFAM" id="SSF52821">
    <property type="entry name" value="Rhodanese/Cell cycle control phosphatase"/>
    <property type="match status" value="1"/>
</dbReference>
<dbReference type="EMBL" id="MTKO01000066">
    <property type="protein sequence ID" value="RWX46320.1"/>
    <property type="molecule type" value="Genomic_DNA"/>
</dbReference>
<comment type="caution">
    <text evidence="3">The sequence shown here is derived from an EMBL/GenBank/DDBJ whole genome shotgun (WGS) entry which is preliminary data.</text>
</comment>
<feature type="chain" id="PRO_5018677602" evidence="1">
    <location>
        <begin position="22"/>
        <end position="88"/>
    </location>
</feature>
<feature type="domain" description="Rhodanese" evidence="2">
    <location>
        <begin position="37"/>
        <end position="88"/>
    </location>
</feature>
<reference evidence="3 4" key="1">
    <citation type="submission" date="2017-01" db="EMBL/GenBank/DDBJ databases">
        <title>The cable genome- insights into the physiology and evolution of filamentous bacteria capable of sulfide oxidation via long distance electron transfer.</title>
        <authorList>
            <person name="Schreiber L."/>
            <person name="Bjerg J.T."/>
            <person name="Boggild A."/>
            <person name="Van De Vossenberg J."/>
            <person name="Meysman F."/>
            <person name="Nielsen L.P."/>
            <person name="Schramm A."/>
            <person name="Kjeldsen K.U."/>
        </authorList>
    </citation>
    <scope>NUCLEOTIDE SEQUENCE [LARGE SCALE GENOMIC DNA]</scope>
    <source>
        <strain evidence="3">MCF</strain>
    </source>
</reference>
<dbReference type="Gene3D" id="3.40.250.10">
    <property type="entry name" value="Rhodanese-like domain"/>
    <property type="match status" value="1"/>
</dbReference>
<dbReference type="Proteomes" id="UP000287853">
    <property type="component" value="Unassembled WGS sequence"/>
</dbReference>
<dbReference type="GO" id="GO:0016740">
    <property type="term" value="F:transferase activity"/>
    <property type="evidence" value="ECO:0007669"/>
    <property type="project" value="UniProtKB-KW"/>
</dbReference>
<accession>A0A3S3U8U1</accession>
<dbReference type="InterPro" id="IPR036873">
    <property type="entry name" value="Rhodanese-like_dom_sf"/>
</dbReference>
<protein>
    <submittedName>
        <fullName evidence="3">Putative sulfurtransferase</fullName>
    </submittedName>
</protein>
<dbReference type="Pfam" id="PF00581">
    <property type="entry name" value="Rhodanese"/>
    <property type="match status" value="1"/>
</dbReference>
<keyword evidence="4" id="KW-1185">Reference proteome</keyword>
<proteinExistence type="predicted"/>
<evidence type="ECO:0000259" key="2">
    <source>
        <dbReference type="PROSITE" id="PS50206"/>
    </source>
</evidence>
<evidence type="ECO:0000313" key="4">
    <source>
        <dbReference type="Proteomes" id="UP000287853"/>
    </source>
</evidence>
<sequence>MKKILFLVTLFLVTGSFAAVAAEVPRMSQEELQAQLSSGEIVVLDARSGKDWKSSQFKIKGALRTPTKTVDEWVNSIPTDKKLVIYCA</sequence>
<keyword evidence="1" id="KW-0732">Signal</keyword>
<dbReference type="AlphaFoldDB" id="A0A3S3U8U1"/>
<feature type="signal peptide" evidence="1">
    <location>
        <begin position="1"/>
        <end position="21"/>
    </location>
</feature>
<organism evidence="3 4">
    <name type="scientific">Candidatus Electrothrix aarhusensis</name>
    <dbReference type="NCBI Taxonomy" id="1859131"/>
    <lineage>
        <taxon>Bacteria</taxon>
        <taxon>Pseudomonadati</taxon>
        <taxon>Thermodesulfobacteriota</taxon>
        <taxon>Desulfobulbia</taxon>
        <taxon>Desulfobulbales</taxon>
        <taxon>Desulfobulbaceae</taxon>
        <taxon>Candidatus Electrothrix</taxon>
    </lineage>
</organism>
<gene>
    <name evidence="3" type="ORF">H206_01398</name>
</gene>
<evidence type="ECO:0000313" key="3">
    <source>
        <dbReference type="EMBL" id="RWX46320.1"/>
    </source>
</evidence>
<evidence type="ECO:0000256" key="1">
    <source>
        <dbReference type="SAM" id="SignalP"/>
    </source>
</evidence>